<evidence type="ECO:0008006" key="2">
    <source>
        <dbReference type="Google" id="ProtNLM"/>
    </source>
</evidence>
<dbReference type="Gene3D" id="2.60.120.200">
    <property type="match status" value="1"/>
</dbReference>
<feature type="non-terminal residue" evidence="1">
    <location>
        <position position="162"/>
    </location>
</feature>
<protein>
    <recommendedName>
        <fullName evidence="2">LamG-like jellyroll fold domain-containing protein</fullName>
    </recommendedName>
</protein>
<evidence type="ECO:0000313" key="1">
    <source>
        <dbReference type="EMBL" id="GAI56569.1"/>
    </source>
</evidence>
<dbReference type="InterPro" id="IPR013320">
    <property type="entry name" value="ConA-like_dom_sf"/>
</dbReference>
<dbReference type="AlphaFoldDB" id="X1RM19"/>
<gene>
    <name evidence="1" type="ORF">S06H3_61935</name>
</gene>
<reference evidence="1" key="1">
    <citation type="journal article" date="2014" name="Front. Microbiol.">
        <title>High frequency of phylogenetically diverse reductive dehalogenase-homologous genes in deep subseafloor sedimentary metagenomes.</title>
        <authorList>
            <person name="Kawai M."/>
            <person name="Futagami T."/>
            <person name="Toyoda A."/>
            <person name="Takaki Y."/>
            <person name="Nishi S."/>
            <person name="Hori S."/>
            <person name="Arai W."/>
            <person name="Tsubouchi T."/>
            <person name="Morono Y."/>
            <person name="Uchiyama I."/>
            <person name="Ito T."/>
            <person name="Fujiyama A."/>
            <person name="Inagaki F."/>
            <person name="Takami H."/>
        </authorList>
    </citation>
    <scope>NUCLEOTIDE SEQUENCE</scope>
    <source>
        <strain evidence="1">Expedition CK06-06</strain>
    </source>
</reference>
<name>X1RM19_9ZZZZ</name>
<proteinExistence type="predicted"/>
<comment type="caution">
    <text evidence="1">The sequence shown here is derived from an EMBL/GenBank/DDBJ whole genome shotgun (WGS) entry which is preliminary data.</text>
</comment>
<feature type="non-terminal residue" evidence="1">
    <location>
        <position position="1"/>
    </location>
</feature>
<dbReference type="SUPFAM" id="SSF49899">
    <property type="entry name" value="Concanavalin A-like lectins/glucanases"/>
    <property type="match status" value="1"/>
</dbReference>
<dbReference type="EMBL" id="BARV01040719">
    <property type="protein sequence ID" value="GAI56569.1"/>
    <property type="molecule type" value="Genomic_DNA"/>
</dbReference>
<sequence length="162" mass="18436">PYSFTDDGTYSAEDWVFDQEGGSVIVNTLILEHGKVLDLTDINNDDVSARTSFDSQAGMPMIEFWMMTNDTSKYSWIAIRENGINAYLFAFIDSCIKYNDGSWQTIFSNAENNYWYHLSIIFDLSNTEFDLWIDGVKRVDDGGGVLLRIDGIDEIYISTDTT</sequence>
<accession>X1RM19</accession>
<organism evidence="1">
    <name type="scientific">marine sediment metagenome</name>
    <dbReference type="NCBI Taxonomy" id="412755"/>
    <lineage>
        <taxon>unclassified sequences</taxon>
        <taxon>metagenomes</taxon>
        <taxon>ecological metagenomes</taxon>
    </lineage>
</organism>